<proteinExistence type="predicted"/>
<organism evidence="1 2">
    <name type="scientific">Paramecium tetraurelia</name>
    <dbReference type="NCBI Taxonomy" id="5888"/>
    <lineage>
        <taxon>Eukaryota</taxon>
        <taxon>Sar</taxon>
        <taxon>Alveolata</taxon>
        <taxon>Ciliophora</taxon>
        <taxon>Intramacronucleata</taxon>
        <taxon>Oligohymenophorea</taxon>
        <taxon>Peniculida</taxon>
        <taxon>Parameciidae</taxon>
        <taxon>Paramecium</taxon>
    </lineage>
</organism>
<dbReference type="KEGG" id="ptm:GSPATT00010985001"/>
<dbReference type="Proteomes" id="UP000000600">
    <property type="component" value="Unassembled WGS sequence"/>
</dbReference>
<protein>
    <submittedName>
        <fullName evidence="1">Uncharacterized protein</fullName>
    </submittedName>
</protein>
<dbReference type="HOGENOM" id="CLU_199346_0_0_1"/>
<gene>
    <name evidence="1" type="ORF">GSPATT00010985001</name>
</gene>
<dbReference type="OrthoDB" id="307032at2759"/>
<keyword evidence="2" id="KW-1185">Reference proteome</keyword>
<reference evidence="1 2" key="1">
    <citation type="journal article" date="2006" name="Nature">
        <title>Global trends of whole-genome duplications revealed by the ciliate Paramecium tetraurelia.</title>
        <authorList>
            <consortium name="Genoscope"/>
            <person name="Aury J.-M."/>
            <person name="Jaillon O."/>
            <person name="Duret L."/>
            <person name="Noel B."/>
            <person name="Jubin C."/>
            <person name="Porcel B.M."/>
            <person name="Segurens B."/>
            <person name="Daubin V."/>
            <person name="Anthouard V."/>
            <person name="Aiach N."/>
            <person name="Arnaiz O."/>
            <person name="Billaut A."/>
            <person name="Beisson J."/>
            <person name="Blanc I."/>
            <person name="Bouhouche K."/>
            <person name="Camara F."/>
            <person name="Duharcourt S."/>
            <person name="Guigo R."/>
            <person name="Gogendeau D."/>
            <person name="Katinka M."/>
            <person name="Keller A.-M."/>
            <person name="Kissmehl R."/>
            <person name="Klotz C."/>
            <person name="Koll F."/>
            <person name="Le Moue A."/>
            <person name="Lepere C."/>
            <person name="Malinsky S."/>
            <person name="Nowacki M."/>
            <person name="Nowak J.K."/>
            <person name="Plattner H."/>
            <person name="Poulain J."/>
            <person name="Ruiz F."/>
            <person name="Serrano V."/>
            <person name="Zagulski M."/>
            <person name="Dessen P."/>
            <person name="Betermier M."/>
            <person name="Weissenbach J."/>
            <person name="Scarpelli C."/>
            <person name="Schachter V."/>
            <person name="Sperling L."/>
            <person name="Meyer E."/>
            <person name="Cohen J."/>
            <person name="Wincker P."/>
        </authorList>
    </citation>
    <scope>NUCLEOTIDE SEQUENCE [LARGE SCALE GENOMIC DNA]</scope>
    <source>
        <strain evidence="1 2">Stock d4-2</strain>
    </source>
</reference>
<dbReference type="RefSeq" id="XP_001442214.1">
    <property type="nucleotide sequence ID" value="XM_001442177.2"/>
</dbReference>
<dbReference type="AlphaFoldDB" id="A0CVK0"/>
<dbReference type="GeneID" id="5027999"/>
<name>A0CVK0_PARTE</name>
<evidence type="ECO:0000313" key="2">
    <source>
        <dbReference type="Proteomes" id="UP000000600"/>
    </source>
</evidence>
<dbReference type="InParanoid" id="A0CVK0"/>
<accession>A0CVK0</accession>
<dbReference type="EMBL" id="CT868196">
    <property type="protein sequence ID" value="CAK74817.1"/>
    <property type="molecule type" value="Genomic_DNA"/>
</dbReference>
<evidence type="ECO:0000313" key="1">
    <source>
        <dbReference type="EMBL" id="CAK74817.1"/>
    </source>
</evidence>
<dbReference type="OMA" id="CDFIEIY"/>
<sequence length="76" mass="9260">MQFNQCDFIEIYQYKYMNKLIEKKESKSLDLFVVLRNLEYLKDHLVISEKKINRKKIKIDDDLEKTILICNSDQED</sequence>